<evidence type="ECO:0000256" key="6">
    <source>
        <dbReference type="ARBA" id="ARBA00022946"/>
    </source>
</evidence>
<keyword evidence="9" id="KW-0496">Mitochondrion</keyword>
<feature type="region of interest" description="Disordered" evidence="11">
    <location>
        <begin position="131"/>
        <end position="164"/>
    </location>
</feature>
<protein>
    <submittedName>
        <fullName evidence="12">Cytochrome c oxidase subunit Va</fullName>
    </submittedName>
</protein>
<feature type="compositionally biased region" description="Basic and acidic residues" evidence="11">
    <location>
        <begin position="131"/>
        <end position="140"/>
    </location>
</feature>
<evidence type="ECO:0000256" key="10">
    <source>
        <dbReference type="ARBA" id="ARBA00023136"/>
    </source>
</evidence>
<dbReference type="GO" id="GO:0006123">
    <property type="term" value="P:mitochondrial electron transport, cytochrome c to oxygen"/>
    <property type="evidence" value="ECO:0007669"/>
    <property type="project" value="InterPro"/>
</dbReference>
<comment type="similarity">
    <text evidence="3">Belongs to the cytochrome c oxidase IV family.</text>
</comment>
<dbReference type="KEGG" id="slb:AWJ20_4857"/>
<dbReference type="SUPFAM" id="SSF81406">
    <property type="entry name" value="Mitochondrial cytochrome c oxidase subunit IV"/>
    <property type="match status" value="1"/>
</dbReference>
<evidence type="ECO:0000256" key="7">
    <source>
        <dbReference type="ARBA" id="ARBA00022989"/>
    </source>
</evidence>
<dbReference type="Proteomes" id="UP000189580">
    <property type="component" value="Chromosome d"/>
</dbReference>
<dbReference type="InterPro" id="IPR004203">
    <property type="entry name" value="Cyt_c_oxidase_su4_fam"/>
</dbReference>
<dbReference type="InterPro" id="IPR036639">
    <property type="entry name" value="Cyt_c_oxidase_su4_sf"/>
</dbReference>
<evidence type="ECO:0000256" key="9">
    <source>
        <dbReference type="ARBA" id="ARBA00023128"/>
    </source>
</evidence>
<dbReference type="RefSeq" id="XP_018736383.1">
    <property type="nucleotide sequence ID" value="XM_018881956.1"/>
</dbReference>
<keyword evidence="8" id="KW-0560">Oxidoreductase</keyword>
<evidence type="ECO:0000256" key="11">
    <source>
        <dbReference type="SAM" id="MobiDB-lite"/>
    </source>
</evidence>
<gene>
    <name evidence="12" type="primary">COX5A</name>
    <name evidence="12" type="ORF">AWJ20_4857</name>
</gene>
<dbReference type="FunFam" id="1.10.442.10:FF:000002">
    <property type="entry name" value="Cytochrome c oxidase subunit V"/>
    <property type="match status" value="1"/>
</dbReference>
<evidence type="ECO:0000313" key="13">
    <source>
        <dbReference type="Proteomes" id="UP000189580"/>
    </source>
</evidence>
<dbReference type="GO" id="GO:0016491">
    <property type="term" value="F:oxidoreductase activity"/>
    <property type="evidence" value="ECO:0007669"/>
    <property type="project" value="UniProtKB-KW"/>
</dbReference>
<evidence type="ECO:0000256" key="8">
    <source>
        <dbReference type="ARBA" id="ARBA00023002"/>
    </source>
</evidence>
<dbReference type="GO" id="GO:0045277">
    <property type="term" value="C:respiratory chain complex IV"/>
    <property type="evidence" value="ECO:0007669"/>
    <property type="project" value="EnsemblFungi"/>
</dbReference>
<evidence type="ECO:0000256" key="4">
    <source>
        <dbReference type="ARBA" id="ARBA00022692"/>
    </source>
</evidence>
<proteinExistence type="inferred from homology"/>
<dbReference type="EMBL" id="CP014502">
    <property type="protein sequence ID" value="ANB13906.1"/>
    <property type="molecule type" value="Genomic_DNA"/>
</dbReference>
<dbReference type="PANTHER" id="PTHR10707:SF10">
    <property type="entry name" value="CYTOCHROME C OXIDASE SUBUNIT 4"/>
    <property type="match status" value="1"/>
</dbReference>
<evidence type="ECO:0000256" key="3">
    <source>
        <dbReference type="ARBA" id="ARBA00008135"/>
    </source>
</evidence>
<dbReference type="Pfam" id="PF02936">
    <property type="entry name" value="COX4"/>
    <property type="match status" value="1"/>
</dbReference>
<sequence>MLRGFRSVARPSLARAAAPVARRQAHAISNPTLVNLESRWEAMSEEERSDIVAQLAERQKGSWAELTVAEKRAAWYISYGAWGPRKPIHAPGDAGRIVKGIAAVILGAATLFTTIRLLSPSLPHTMNKEWQEAANEKLAEKNANPFTGYNQVQSPSKGPSDDDE</sequence>
<dbReference type="Gene3D" id="1.10.442.10">
    <property type="entry name" value="Cytochrome c oxidase subunit IV"/>
    <property type="match status" value="1"/>
</dbReference>
<evidence type="ECO:0000256" key="2">
    <source>
        <dbReference type="ARBA" id="ARBA00004673"/>
    </source>
</evidence>
<comment type="subcellular location">
    <subcellularLocation>
        <location evidence="1">Mitochondrion inner membrane</location>
        <topology evidence="1">Single-pass membrane protein</topology>
    </subcellularLocation>
</comment>
<keyword evidence="4" id="KW-0812">Transmembrane</keyword>
<keyword evidence="10" id="KW-0472">Membrane</keyword>
<keyword evidence="7" id="KW-1133">Transmembrane helix</keyword>
<dbReference type="OrthoDB" id="186013at2759"/>
<reference evidence="12 13" key="1">
    <citation type="submission" date="2016-02" db="EMBL/GenBank/DDBJ databases">
        <title>Complete genome sequence and transcriptome regulation of the pentose utilising yeast Sugiyamaella lignohabitans.</title>
        <authorList>
            <person name="Bellasio M."/>
            <person name="Peymann A."/>
            <person name="Valli M."/>
            <person name="Sipitzky M."/>
            <person name="Graf A."/>
            <person name="Sauer M."/>
            <person name="Marx H."/>
            <person name="Mattanovich D."/>
        </authorList>
    </citation>
    <scope>NUCLEOTIDE SEQUENCE [LARGE SCALE GENOMIC DNA]</scope>
    <source>
        <strain evidence="12 13">CBS 10342</strain>
    </source>
</reference>
<dbReference type="GO" id="GO:0005743">
    <property type="term" value="C:mitochondrial inner membrane"/>
    <property type="evidence" value="ECO:0007669"/>
    <property type="project" value="UniProtKB-SubCell"/>
</dbReference>
<evidence type="ECO:0000256" key="5">
    <source>
        <dbReference type="ARBA" id="ARBA00022792"/>
    </source>
</evidence>
<evidence type="ECO:0000313" key="12">
    <source>
        <dbReference type="EMBL" id="ANB13906.1"/>
    </source>
</evidence>
<keyword evidence="5" id="KW-0999">Mitochondrion inner membrane</keyword>
<dbReference type="GO" id="GO:0004129">
    <property type="term" value="F:cytochrome-c oxidase activity"/>
    <property type="evidence" value="ECO:0007669"/>
    <property type="project" value="EnsemblFungi"/>
</dbReference>
<keyword evidence="13" id="KW-1185">Reference proteome</keyword>
<feature type="compositionally biased region" description="Polar residues" evidence="11">
    <location>
        <begin position="145"/>
        <end position="157"/>
    </location>
</feature>
<comment type="pathway">
    <text evidence="2">Energy metabolism; oxidative phosphorylation.</text>
</comment>
<evidence type="ECO:0000256" key="1">
    <source>
        <dbReference type="ARBA" id="ARBA00004434"/>
    </source>
</evidence>
<dbReference type="AlphaFoldDB" id="A0A167ECI6"/>
<dbReference type="CDD" id="cd00922">
    <property type="entry name" value="Cyt_c_Oxidase_IV"/>
    <property type="match status" value="1"/>
</dbReference>
<organism evidence="12 13">
    <name type="scientific">Sugiyamaella lignohabitans</name>
    <dbReference type="NCBI Taxonomy" id="796027"/>
    <lineage>
        <taxon>Eukaryota</taxon>
        <taxon>Fungi</taxon>
        <taxon>Dikarya</taxon>
        <taxon>Ascomycota</taxon>
        <taxon>Saccharomycotina</taxon>
        <taxon>Dipodascomycetes</taxon>
        <taxon>Dipodascales</taxon>
        <taxon>Trichomonascaceae</taxon>
        <taxon>Sugiyamaella</taxon>
    </lineage>
</organism>
<dbReference type="PANTHER" id="PTHR10707">
    <property type="entry name" value="CYTOCHROME C OXIDASE SUBUNIT IV"/>
    <property type="match status" value="1"/>
</dbReference>
<name>A0A167ECI6_9ASCO</name>
<keyword evidence="6" id="KW-0809">Transit peptide</keyword>
<dbReference type="GeneID" id="30037034"/>
<accession>A0A167ECI6</accession>